<accession>A0ABZ0ZQW0</accession>
<organism evidence="2 3">
    <name type="scientific">Nocardioides bizhenqiangii</name>
    <dbReference type="NCBI Taxonomy" id="3095076"/>
    <lineage>
        <taxon>Bacteria</taxon>
        <taxon>Bacillati</taxon>
        <taxon>Actinomycetota</taxon>
        <taxon>Actinomycetes</taxon>
        <taxon>Propionibacteriales</taxon>
        <taxon>Nocardioidaceae</taxon>
        <taxon>Nocardioides</taxon>
    </lineage>
</organism>
<dbReference type="EMBL" id="CP141059">
    <property type="protein sequence ID" value="WQQ25868.1"/>
    <property type="molecule type" value="Genomic_DNA"/>
</dbReference>
<dbReference type="InterPro" id="IPR051549">
    <property type="entry name" value="PEP_Utilizing_Enz"/>
</dbReference>
<dbReference type="SUPFAM" id="SSF52009">
    <property type="entry name" value="Phosphohistidine domain"/>
    <property type="match status" value="1"/>
</dbReference>
<dbReference type="InterPro" id="IPR008279">
    <property type="entry name" value="PEP-util_enz_mobile_dom"/>
</dbReference>
<feature type="domain" description="PEP-utilising enzyme mobile" evidence="1">
    <location>
        <begin position="458"/>
        <end position="529"/>
    </location>
</feature>
<name>A0ABZ0ZQW0_9ACTN</name>
<proteinExistence type="predicted"/>
<keyword evidence="3" id="KW-1185">Reference proteome</keyword>
<reference evidence="3" key="1">
    <citation type="submission" date="2023-12" db="EMBL/GenBank/DDBJ databases">
        <title>Novel species in genus Nocardioides.</title>
        <authorList>
            <person name="Zhou H."/>
        </authorList>
    </citation>
    <scope>NUCLEOTIDE SEQUENCE [LARGE SCALE GENOMIC DNA]</scope>
    <source>
        <strain evidence="3">HM61</strain>
    </source>
</reference>
<dbReference type="PANTHER" id="PTHR43615">
    <property type="entry name" value="PHOSPHOENOLPYRUVATE SYNTHASE-RELATED"/>
    <property type="match status" value="1"/>
</dbReference>
<sequence length="535" mass="56983">MTRIGQVAFLEGFPRGFSEGTAKYGVLLDHLRPGFSQSFLYNQPAAVGAPAGAMGPPPKPVLQVVSRLHPEMRRRHKAAAAAIAGKLWRQDLEEWDRVDKPAAIKAHQAIQAVDVETLTDLELADHVDLCAQHVIDHAYLHHKYTMTACLPVGDFLAGAIAWTGADVGELMGLLRGRSAISRGFASAELDAAAKALTASEFAQDVLAGPAAATDILAALSGHPDVGAEVTAYLDAVRWRSVGYDVGDQAAGELPEVLVESLRSTLAGSWTSAPDDDSALTALRERVPSEHRDDFDDRLAEVRRTYRIRDERGVFSDGWATGLARRAMLETGRRLLTTGKLEAAEHAVELDPSEARALLIGSGGPCAAEVADRFEWRTTTTTSEAPEFLGGTPAPPPPAEWLPAPARRTAVAINTFLGTLFGVPDTPNTATVLTGLSVNAGVYEGPARLVDSSADFGRIKQGDVLVTRMTSPYFNVVLPMLGAIVTDRGGQLCHAAIVAREYGIPGIVGTRDATKTIPDGARVRVDGSTGEVRLLE</sequence>
<dbReference type="PANTHER" id="PTHR43615:SF1">
    <property type="entry name" value="PPDK_N DOMAIN-CONTAINING PROTEIN"/>
    <property type="match status" value="1"/>
</dbReference>
<dbReference type="Proteomes" id="UP001327225">
    <property type="component" value="Chromosome"/>
</dbReference>
<dbReference type="InterPro" id="IPR036637">
    <property type="entry name" value="Phosphohistidine_dom_sf"/>
</dbReference>
<evidence type="ECO:0000313" key="2">
    <source>
        <dbReference type="EMBL" id="WQQ25868.1"/>
    </source>
</evidence>
<protein>
    <submittedName>
        <fullName evidence="2">PEP-utilizing enzyme</fullName>
    </submittedName>
</protein>
<dbReference type="Pfam" id="PF00391">
    <property type="entry name" value="PEP-utilizers"/>
    <property type="match status" value="1"/>
</dbReference>
<gene>
    <name evidence="2" type="ORF">SHK19_18110</name>
</gene>
<dbReference type="RefSeq" id="WP_322937068.1">
    <property type="nucleotide sequence ID" value="NZ_CP141059.1"/>
</dbReference>
<evidence type="ECO:0000259" key="1">
    <source>
        <dbReference type="Pfam" id="PF00391"/>
    </source>
</evidence>
<dbReference type="Gene3D" id="3.50.30.10">
    <property type="entry name" value="Phosphohistidine domain"/>
    <property type="match status" value="1"/>
</dbReference>
<evidence type="ECO:0000313" key="3">
    <source>
        <dbReference type="Proteomes" id="UP001327225"/>
    </source>
</evidence>